<dbReference type="Gramene" id="rna-gnl|WGS:NBSK|LSAT_4X26740_mrna">
    <property type="protein sequence ID" value="cds-PLY83675.1"/>
    <property type="gene ID" value="gene-LSAT_4X26740"/>
</dbReference>
<protein>
    <submittedName>
        <fullName evidence="1">Uncharacterized protein</fullName>
    </submittedName>
</protein>
<reference evidence="1 2" key="1">
    <citation type="journal article" date="2017" name="Nat. Commun.">
        <title>Genome assembly with in vitro proximity ligation data and whole-genome triplication in lettuce.</title>
        <authorList>
            <person name="Reyes-Chin-Wo S."/>
            <person name="Wang Z."/>
            <person name="Yang X."/>
            <person name="Kozik A."/>
            <person name="Arikit S."/>
            <person name="Song C."/>
            <person name="Xia L."/>
            <person name="Froenicke L."/>
            <person name="Lavelle D.O."/>
            <person name="Truco M.J."/>
            <person name="Xia R."/>
            <person name="Zhu S."/>
            <person name="Xu C."/>
            <person name="Xu H."/>
            <person name="Xu X."/>
            <person name="Cox K."/>
            <person name="Korf I."/>
            <person name="Meyers B.C."/>
            <person name="Michelmore R.W."/>
        </authorList>
    </citation>
    <scope>NUCLEOTIDE SEQUENCE [LARGE SCALE GENOMIC DNA]</scope>
    <source>
        <strain evidence="2">cv. Salinas</strain>
        <tissue evidence="1">Seedlings</tissue>
    </source>
</reference>
<evidence type="ECO:0000313" key="1">
    <source>
        <dbReference type="EMBL" id="KAJ0209353.1"/>
    </source>
</evidence>
<dbReference type="Proteomes" id="UP000235145">
    <property type="component" value="Unassembled WGS sequence"/>
</dbReference>
<name>A0A9R1VNQ8_LACSA</name>
<accession>A0A9R1VNQ8</accession>
<evidence type="ECO:0000313" key="2">
    <source>
        <dbReference type="Proteomes" id="UP000235145"/>
    </source>
</evidence>
<comment type="caution">
    <text evidence="1">The sequence shown here is derived from an EMBL/GenBank/DDBJ whole genome shotgun (WGS) entry which is preliminary data.</text>
</comment>
<dbReference type="EMBL" id="NBSK02000004">
    <property type="protein sequence ID" value="KAJ0209353.1"/>
    <property type="molecule type" value="Genomic_DNA"/>
</dbReference>
<gene>
    <name evidence="1" type="ORF">LSAT_V11C400167210</name>
</gene>
<dbReference type="AlphaFoldDB" id="A0A9R1VNQ8"/>
<proteinExistence type="predicted"/>
<organism evidence="1 2">
    <name type="scientific">Lactuca sativa</name>
    <name type="common">Garden lettuce</name>
    <dbReference type="NCBI Taxonomy" id="4236"/>
    <lineage>
        <taxon>Eukaryota</taxon>
        <taxon>Viridiplantae</taxon>
        <taxon>Streptophyta</taxon>
        <taxon>Embryophyta</taxon>
        <taxon>Tracheophyta</taxon>
        <taxon>Spermatophyta</taxon>
        <taxon>Magnoliopsida</taxon>
        <taxon>eudicotyledons</taxon>
        <taxon>Gunneridae</taxon>
        <taxon>Pentapetalae</taxon>
        <taxon>asterids</taxon>
        <taxon>campanulids</taxon>
        <taxon>Asterales</taxon>
        <taxon>Asteraceae</taxon>
        <taxon>Cichorioideae</taxon>
        <taxon>Cichorieae</taxon>
        <taxon>Lactucinae</taxon>
        <taxon>Lactuca</taxon>
    </lineage>
</organism>
<sequence length="134" mass="15292">MVPLSSVFISSRLGSCTRLFVLLSRFSLLGPQFKIQLMSLVFKNKTRHSSIVDFSLTLNPRHRHKLTRNQDSGINLNISKNNLKSSMDNLPFPLQNPNPIDNQDQQPAQSKRSLAYAVWCHFKKQKIDGVDKVI</sequence>
<keyword evidence="2" id="KW-1185">Reference proteome</keyword>